<dbReference type="InterPro" id="IPR050641">
    <property type="entry name" value="RIFMO-like"/>
</dbReference>
<dbReference type="EMBL" id="FJ483966">
    <property type="protein sequence ID" value="ACN64854.1"/>
    <property type="molecule type" value="Genomic_DNA"/>
</dbReference>
<feature type="domain" description="FAD-binding" evidence="4">
    <location>
        <begin position="3"/>
        <end position="340"/>
    </location>
</feature>
<dbReference type="PANTHER" id="PTHR43004">
    <property type="entry name" value="TRK SYSTEM POTASSIUM UPTAKE PROTEIN"/>
    <property type="match status" value="1"/>
</dbReference>
<evidence type="ECO:0000256" key="3">
    <source>
        <dbReference type="ARBA" id="ARBA00022827"/>
    </source>
</evidence>
<dbReference type="Gene3D" id="3.30.70.2450">
    <property type="match status" value="1"/>
</dbReference>
<sequence length="506" mass="54824">MNTDVVVVGGGPVGLLLAAELRLGGARVVLLERLTEPSGHSRAFRMQARMLDVLDQRGLLDRFKEGNRTWPKAHFAGLEPLLDFGHLRNEHPYALLIPQARTEELLEEHALACGVEIRRGHTLRGLDATPSDVVAEVESPEGTYRLRSHYLVGCDGGRSTVRKLAGIGFGGSPPTVRALLADVELADPGQLPNGVPGTMRTPRGLLMAISLQPGVTRVLTTEFTPPEPGSEHAPVTLDELRETVRRITGIDVAMDRPRWLSRFADTTRLADTYRQGRVLLAGDAAHVHFPIGAQGLNLGLQDAVNLGWKLAGTIVGWAPPGLLDSYGSERRPVAGRVLRETRVQLLLMAPDPKVDPLREMFAELLALPEVNSRLAHEMTGLDVHYAAAAGRYEHGLLGRPCPPLPASVGDEVRTVLRTGRGALLLPEGPAEEAARLATEWSHRVGRVATEDGQGLLLRPDGHVAWVDPGDGVPRKDVLLELEDALRRWFGAPGCTVLSRNDDTAGR</sequence>
<keyword evidence="3" id="KW-0274">FAD</keyword>
<dbReference type="Gene3D" id="3.50.50.60">
    <property type="entry name" value="FAD/NAD(P)-binding domain"/>
    <property type="match status" value="1"/>
</dbReference>
<evidence type="ECO:0000259" key="4">
    <source>
        <dbReference type="Pfam" id="PF01494"/>
    </source>
</evidence>
<evidence type="ECO:0000313" key="5">
    <source>
        <dbReference type="EMBL" id="ACN64854.1"/>
    </source>
</evidence>
<name>C0JWD4_STRDA</name>
<dbReference type="PANTHER" id="PTHR43004:SF19">
    <property type="entry name" value="BINDING MONOOXYGENASE, PUTATIVE (JCVI)-RELATED"/>
    <property type="match status" value="1"/>
</dbReference>
<protein>
    <submittedName>
        <fullName evidence="5">PokO4</fullName>
    </submittedName>
</protein>
<dbReference type="Gene3D" id="3.40.30.120">
    <property type="match status" value="1"/>
</dbReference>
<dbReference type="PRINTS" id="PR00420">
    <property type="entry name" value="RNGMNOXGNASE"/>
</dbReference>
<organism evidence="5">
    <name type="scientific">Streptomyces diastatochromogenes</name>
    <dbReference type="NCBI Taxonomy" id="42236"/>
    <lineage>
        <taxon>Bacteria</taxon>
        <taxon>Bacillati</taxon>
        <taxon>Actinomycetota</taxon>
        <taxon>Actinomycetes</taxon>
        <taxon>Kitasatosporales</taxon>
        <taxon>Streptomycetaceae</taxon>
        <taxon>Streptomyces</taxon>
    </lineage>
</organism>
<dbReference type="InterPro" id="IPR036188">
    <property type="entry name" value="FAD/NAD-bd_sf"/>
</dbReference>
<evidence type="ECO:0000256" key="2">
    <source>
        <dbReference type="ARBA" id="ARBA00022630"/>
    </source>
</evidence>
<dbReference type="GO" id="GO:0071949">
    <property type="term" value="F:FAD binding"/>
    <property type="evidence" value="ECO:0007669"/>
    <property type="project" value="InterPro"/>
</dbReference>
<proteinExistence type="predicted"/>
<dbReference type="SUPFAM" id="SSF51905">
    <property type="entry name" value="FAD/NAD(P)-binding domain"/>
    <property type="match status" value="1"/>
</dbReference>
<gene>
    <name evidence="5" type="primary">pokO4</name>
</gene>
<dbReference type="Pfam" id="PF21274">
    <property type="entry name" value="Rng_hyd_C"/>
    <property type="match status" value="1"/>
</dbReference>
<dbReference type="Pfam" id="PF01494">
    <property type="entry name" value="FAD_binding_3"/>
    <property type="match status" value="1"/>
</dbReference>
<keyword evidence="2" id="KW-0285">Flavoprotein</keyword>
<dbReference type="InterPro" id="IPR002938">
    <property type="entry name" value="FAD-bd"/>
</dbReference>
<accession>C0JWD4</accession>
<comment type="cofactor">
    <cofactor evidence="1">
        <name>FAD</name>
        <dbReference type="ChEBI" id="CHEBI:57692"/>
    </cofactor>
</comment>
<dbReference type="AlphaFoldDB" id="C0JWD4"/>
<dbReference type="GO" id="GO:0016709">
    <property type="term" value="F:oxidoreductase activity, acting on paired donors, with incorporation or reduction of molecular oxygen, NAD(P)H as one donor, and incorporation of one atom of oxygen"/>
    <property type="evidence" value="ECO:0007669"/>
    <property type="project" value="UniProtKB-ARBA"/>
</dbReference>
<reference evidence="5" key="1">
    <citation type="journal article" date="2009" name="ChemBioChem">
        <title>Organisation of the biosynthetic gene cluster and tailoring enzymes in the biosynthesis of the tetracyclic quinone glycoside antibiotic polyketomycin.</title>
        <authorList>
            <person name="Daum M."/>
            <person name="Peintner I."/>
            <person name="Linnenbrink A."/>
            <person name="Frerich A."/>
            <person name="Weber M."/>
            <person name="Paululat T."/>
            <person name="Bechthold A."/>
        </authorList>
    </citation>
    <scope>NUCLEOTIDE SEQUENCE</scope>
    <source>
        <strain evidence="5">Tu6028</strain>
    </source>
</reference>
<evidence type="ECO:0000256" key="1">
    <source>
        <dbReference type="ARBA" id="ARBA00001974"/>
    </source>
</evidence>